<dbReference type="Gene3D" id="1.10.420.10">
    <property type="entry name" value="Peroxidase, domain 2"/>
    <property type="match status" value="1"/>
</dbReference>
<proteinExistence type="inferred from homology"/>
<keyword evidence="10" id="KW-0408">Iron</keyword>
<dbReference type="InterPro" id="IPR002016">
    <property type="entry name" value="Haem_peroxidase"/>
</dbReference>
<protein>
    <recommendedName>
        <fullName evidence="14">Peroxidase</fullName>
        <ecNumber evidence="14">1.11.1.-</ecNumber>
    </recommendedName>
</protein>
<evidence type="ECO:0000256" key="2">
    <source>
        <dbReference type="ARBA" id="ARBA00004305"/>
    </source>
</evidence>
<keyword evidence="11" id="KW-0496">Mitochondrion</keyword>
<dbReference type="InterPro" id="IPR019794">
    <property type="entry name" value="Peroxidases_AS"/>
</dbReference>
<keyword evidence="16" id="KW-0472">Membrane</keyword>
<dbReference type="SUPFAM" id="SSF48113">
    <property type="entry name" value="Heme-dependent peroxidases"/>
    <property type="match status" value="1"/>
</dbReference>
<accession>A0AA38X1K5</accession>
<dbReference type="EMBL" id="JAPDRK010000017">
    <property type="protein sequence ID" value="KAJ9605027.1"/>
    <property type="molecule type" value="Genomic_DNA"/>
</dbReference>
<dbReference type="FunFam" id="1.10.520.10:FF:000005">
    <property type="entry name" value="Cytochrome c peroxidase"/>
    <property type="match status" value="1"/>
</dbReference>
<keyword evidence="6" id="KW-0349">Heme</keyword>
<organism evidence="18 19">
    <name type="scientific">Cladophialophora chaetospira</name>
    <dbReference type="NCBI Taxonomy" id="386627"/>
    <lineage>
        <taxon>Eukaryota</taxon>
        <taxon>Fungi</taxon>
        <taxon>Dikarya</taxon>
        <taxon>Ascomycota</taxon>
        <taxon>Pezizomycotina</taxon>
        <taxon>Eurotiomycetes</taxon>
        <taxon>Chaetothyriomycetidae</taxon>
        <taxon>Chaetothyriales</taxon>
        <taxon>Herpotrichiellaceae</taxon>
        <taxon>Cladophialophora</taxon>
    </lineage>
</organism>
<dbReference type="PANTHER" id="PTHR31356:SF58">
    <property type="entry name" value="CYTOCHROME C PEROXIDASE, MITOCHONDRIAL"/>
    <property type="match status" value="1"/>
</dbReference>
<keyword evidence="7" id="KW-0479">Metal-binding</keyword>
<keyword evidence="16" id="KW-0812">Transmembrane</keyword>
<evidence type="ECO:0000256" key="16">
    <source>
        <dbReference type="SAM" id="Phobius"/>
    </source>
</evidence>
<dbReference type="PRINTS" id="PR00459">
    <property type="entry name" value="ASPEROXIDASE"/>
</dbReference>
<comment type="subcellular location">
    <subcellularLocation>
        <location evidence="3">Mitochondrion intermembrane space</location>
    </subcellularLocation>
    <subcellularLocation>
        <location evidence="2">Mitochondrion matrix</location>
    </subcellularLocation>
</comment>
<keyword evidence="5 14" id="KW-0575">Peroxidase</keyword>
<comment type="catalytic activity">
    <reaction evidence="13">
        <text>2 Fe(II)-[cytochrome c] + H2O2 + 2 H(+) = 2 Fe(III)-[cytochrome c] + 2 H2O</text>
        <dbReference type="Rhea" id="RHEA:16581"/>
        <dbReference type="Rhea" id="RHEA-COMP:10350"/>
        <dbReference type="Rhea" id="RHEA-COMP:14399"/>
        <dbReference type="ChEBI" id="CHEBI:15377"/>
        <dbReference type="ChEBI" id="CHEBI:15378"/>
        <dbReference type="ChEBI" id="CHEBI:16240"/>
        <dbReference type="ChEBI" id="CHEBI:29033"/>
        <dbReference type="ChEBI" id="CHEBI:29034"/>
        <dbReference type="EC" id="1.11.1.5"/>
    </reaction>
</comment>
<feature type="domain" description="Plant heme peroxidase family profile" evidence="17">
    <location>
        <begin position="137"/>
        <end position="394"/>
    </location>
</feature>
<evidence type="ECO:0000256" key="1">
    <source>
        <dbReference type="ARBA" id="ARBA00003917"/>
    </source>
</evidence>
<comment type="similarity">
    <text evidence="4">Belongs to the peroxidase family. Cytochrome c peroxidase subfamily.</text>
</comment>
<dbReference type="PROSITE" id="PS50873">
    <property type="entry name" value="PEROXIDASE_4"/>
    <property type="match status" value="1"/>
</dbReference>
<reference evidence="18" key="1">
    <citation type="submission" date="2022-10" db="EMBL/GenBank/DDBJ databases">
        <title>Culturing micro-colonial fungi from biological soil crusts in the Mojave desert and describing Neophaeococcomyces mojavensis, and introducing the new genera and species Taxawa tesnikishii.</title>
        <authorList>
            <person name="Kurbessoian T."/>
            <person name="Stajich J.E."/>
        </authorList>
    </citation>
    <scope>NUCLEOTIDE SEQUENCE</scope>
    <source>
        <strain evidence="18">TK_41</strain>
    </source>
</reference>
<evidence type="ECO:0000256" key="4">
    <source>
        <dbReference type="ARBA" id="ARBA00005997"/>
    </source>
</evidence>
<dbReference type="FunFam" id="1.10.420.10:FF:000009">
    <property type="entry name" value="Ascorbate peroxidase"/>
    <property type="match status" value="1"/>
</dbReference>
<dbReference type="PANTHER" id="PTHR31356">
    <property type="entry name" value="THYLAKOID LUMENAL 29 KDA PROTEIN, CHLOROPLASTIC-RELATED"/>
    <property type="match status" value="1"/>
</dbReference>
<dbReference type="Proteomes" id="UP001172673">
    <property type="component" value="Unassembled WGS sequence"/>
</dbReference>
<gene>
    <name evidence="18" type="primary">CCP1</name>
    <name evidence="18" type="ORF">H2200_010416</name>
</gene>
<evidence type="ECO:0000256" key="8">
    <source>
        <dbReference type="ARBA" id="ARBA00022946"/>
    </source>
</evidence>
<evidence type="ECO:0000256" key="3">
    <source>
        <dbReference type="ARBA" id="ARBA00004569"/>
    </source>
</evidence>
<comment type="caution">
    <text evidence="18">The sequence shown here is derived from an EMBL/GenBank/DDBJ whole genome shotgun (WGS) entry which is preliminary data.</text>
</comment>
<dbReference type="InterPro" id="IPR010255">
    <property type="entry name" value="Haem_peroxidase_sf"/>
</dbReference>
<feature type="region of interest" description="Disordered" evidence="15">
    <location>
        <begin position="226"/>
        <end position="251"/>
    </location>
</feature>
<evidence type="ECO:0000256" key="13">
    <source>
        <dbReference type="ARBA" id="ARBA00049265"/>
    </source>
</evidence>
<evidence type="ECO:0000256" key="15">
    <source>
        <dbReference type="SAM" id="MobiDB-lite"/>
    </source>
</evidence>
<evidence type="ECO:0000313" key="18">
    <source>
        <dbReference type="EMBL" id="KAJ9605027.1"/>
    </source>
</evidence>
<evidence type="ECO:0000313" key="19">
    <source>
        <dbReference type="Proteomes" id="UP001172673"/>
    </source>
</evidence>
<evidence type="ECO:0000259" key="17">
    <source>
        <dbReference type="PROSITE" id="PS50873"/>
    </source>
</evidence>
<dbReference type="GO" id="GO:0005758">
    <property type="term" value="C:mitochondrial intermembrane space"/>
    <property type="evidence" value="ECO:0007669"/>
    <property type="project" value="UniProtKB-SubCell"/>
</dbReference>
<evidence type="ECO:0000256" key="7">
    <source>
        <dbReference type="ARBA" id="ARBA00022723"/>
    </source>
</evidence>
<evidence type="ECO:0000256" key="12">
    <source>
        <dbReference type="ARBA" id="ARBA00038574"/>
    </source>
</evidence>
<dbReference type="GO" id="GO:0005759">
    <property type="term" value="C:mitochondrial matrix"/>
    <property type="evidence" value="ECO:0007669"/>
    <property type="project" value="UniProtKB-SubCell"/>
</dbReference>
<evidence type="ECO:0000256" key="11">
    <source>
        <dbReference type="ARBA" id="ARBA00023128"/>
    </source>
</evidence>
<comment type="function">
    <text evidence="1">Destroys radicals which are normally produced within the cells and which are toxic to biological systems.</text>
</comment>
<dbReference type="Gene3D" id="1.10.520.10">
    <property type="match status" value="1"/>
</dbReference>
<dbReference type="PROSITE" id="PS00436">
    <property type="entry name" value="PEROXIDASE_2"/>
    <property type="match status" value="1"/>
</dbReference>
<feature type="transmembrane region" description="Helical" evidence="16">
    <location>
        <begin position="63"/>
        <end position="83"/>
    </location>
</feature>
<evidence type="ECO:0000256" key="5">
    <source>
        <dbReference type="ARBA" id="ARBA00022559"/>
    </source>
</evidence>
<dbReference type="InterPro" id="IPR002207">
    <property type="entry name" value="Peroxidase_I"/>
</dbReference>
<dbReference type="PROSITE" id="PS00435">
    <property type="entry name" value="PEROXIDASE_1"/>
    <property type="match status" value="1"/>
</dbReference>
<dbReference type="InterPro" id="IPR019793">
    <property type="entry name" value="Peroxidases_heam-ligand_BS"/>
</dbReference>
<dbReference type="Pfam" id="PF00141">
    <property type="entry name" value="peroxidase"/>
    <property type="match status" value="1"/>
</dbReference>
<evidence type="ECO:0000256" key="10">
    <source>
        <dbReference type="ARBA" id="ARBA00023004"/>
    </source>
</evidence>
<keyword evidence="19" id="KW-1185">Reference proteome</keyword>
<keyword evidence="8" id="KW-0809">Transit peptide</keyword>
<evidence type="ECO:0000256" key="6">
    <source>
        <dbReference type="ARBA" id="ARBA00022617"/>
    </source>
</evidence>
<dbReference type="CDD" id="cd00691">
    <property type="entry name" value="ascorbate_peroxidase"/>
    <property type="match status" value="1"/>
</dbReference>
<dbReference type="GO" id="GO:0042744">
    <property type="term" value="P:hydrogen peroxide catabolic process"/>
    <property type="evidence" value="ECO:0007669"/>
    <property type="project" value="TreeGrafter"/>
</dbReference>
<dbReference type="GO" id="GO:0034599">
    <property type="term" value="P:cellular response to oxidative stress"/>
    <property type="evidence" value="ECO:0007669"/>
    <property type="project" value="InterPro"/>
</dbReference>
<dbReference type="GO" id="GO:0004130">
    <property type="term" value="F:cytochrome-c peroxidase activity"/>
    <property type="evidence" value="ECO:0007669"/>
    <property type="project" value="UniProtKB-EC"/>
</dbReference>
<dbReference type="AlphaFoldDB" id="A0AA38X1K5"/>
<keyword evidence="16" id="KW-1133">Transmembrane helix</keyword>
<name>A0AA38X1K5_9EURO</name>
<dbReference type="InterPro" id="IPR044831">
    <property type="entry name" value="Ccp1-like"/>
</dbReference>
<dbReference type="EC" id="1.11.1.-" evidence="14"/>
<comment type="subunit">
    <text evidence="12">Forms a one-to-one complex with cytochrome c.</text>
</comment>
<dbReference type="GO" id="GO:0000302">
    <property type="term" value="P:response to reactive oxygen species"/>
    <property type="evidence" value="ECO:0007669"/>
    <property type="project" value="TreeGrafter"/>
</dbReference>
<dbReference type="PRINTS" id="PR00458">
    <property type="entry name" value="PEROXIDASE"/>
</dbReference>
<evidence type="ECO:0000256" key="9">
    <source>
        <dbReference type="ARBA" id="ARBA00023002"/>
    </source>
</evidence>
<keyword evidence="9 14" id="KW-0560">Oxidoreductase</keyword>
<sequence length="394" mass="43665">MATAIVARNLTKAIPRSTTSATSSLRLAARPTRASLARHFFQQSSRRQYSSTHEAPKSTRRTAAIYGTVAATAALAGGAYYFATTSRQELKNTIPEAIPEVHLKKGSGAQSLGLFTPTASDYQKVYNEIAKQLWEKDDYDDGSYGPVLLRLAWHSSGTYDAETNTGGSNGATMRFAAEGMHSANGGLQNARAFLEPIKQQFPWISYGDLWTLGGVCAVQEMQGPAIPWRPGRQDKDESFCTPDGRLPDGSKTQDHIRAIFGRMGFTDQEMVALSGAHALGRGHADRSGFEGPWTFSPTVFTNDYFRLLMEEKWGWKSWEGNKQYEDASTKTLMMLPSDVALIQDPVFKGWVEKYAKDSDLFFRDFASVLVKLFELGVPFKEGSQRLEFKSTVEE</sequence>
<evidence type="ECO:0000256" key="14">
    <source>
        <dbReference type="RuleBase" id="RU363051"/>
    </source>
</evidence>
<dbReference type="GO" id="GO:0020037">
    <property type="term" value="F:heme binding"/>
    <property type="evidence" value="ECO:0007669"/>
    <property type="project" value="UniProtKB-UniRule"/>
</dbReference>
<dbReference type="GO" id="GO:0046872">
    <property type="term" value="F:metal ion binding"/>
    <property type="evidence" value="ECO:0007669"/>
    <property type="project" value="UniProtKB-UniRule"/>
</dbReference>